<sequence>MIPFIFYKIWKKEEKVQPIKKKELKFDDLIRSVERNNQELIESNDFFDFEHISPFNLPLNVFEVIYKNLSTKDLLSGILVSKFWANKLSQILYFSPPLLAPLSFARLNKTLINRKNYLHYLLFVKKLDLKGVVAQDLEMGDLDCALSYCINLEHFRLENCLHISNILISSLAECCTSLKTVELPGCPMITDRFIPKLATECPEIEKIDLSGTNVSLQSLPVLLEHCLKLKSLNLSNVKSVELKNNLNADGEEEFETQTYDPTLDLTPSYKSEILELIAGGTDINDTLTKYISIHCSNLKKLSLDSSVNLTDSGFTEKLVQNLEELSVSNCAALTDLTLQTISIFNKKLNFINFSVNKNVTSNGVQFLFKSVETLKVALFHGCPRINNSILKNVKVKEELPAKQSFGLGDDDMEEEEESEIPCWFDLNGIKLVRSGAAVTSVFSEKNENLFRQNNLDKKFKRFSL</sequence>
<dbReference type="GO" id="GO:0031146">
    <property type="term" value="P:SCF-dependent proteasomal ubiquitin-dependent protein catabolic process"/>
    <property type="evidence" value="ECO:0007669"/>
    <property type="project" value="TreeGrafter"/>
</dbReference>
<reference evidence="1" key="1">
    <citation type="submission" date="2020-05" db="EMBL/GenBank/DDBJ databases">
        <title>Phylogenomic resolution of chytrid fungi.</title>
        <authorList>
            <person name="Stajich J.E."/>
            <person name="Amses K."/>
            <person name="Simmons R."/>
            <person name="Seto K."/>
            <person name="Myers J."/>
            <person name="Bonds A."/>
            <person name="Quandt C.A."/>
            <person name="Barry K."/>
            <person name="Liu P."/>
            <person name="Grigoriev I."/>
            <person name="Longcore J.E."/>
            <person name="James T.Y."/>
        </authorList>
    </citation>
    <scope>NUCLEOTIDE SEQUENCE</scope>
    <source>
        <strain evidence="1">JEL0476</strain>
    </source>
</reference>
<evidence type="ECO:0008006" key="3">
    <source>
        <dbReference type="Google" id="ProtNLM"/>
    </source>
</evidence>
<dbReference type="GO" id="GO:0019005">
    <property type="term" value="C:SCF ubiquitin ligase complex"/>
    <property type="evidence" value="ECO:0007669"/>
    <property type="project" value="TreeGrafter"/>
</dbReference>
<organism evidence="1 2">
    <name type="scientific">Clydaea vesicula</name>
    <dbReference type="NCBI Taxonomy" id="447962"/>
    <lineage>
        <taxon>Eukaryota</taxon>
        <taxon>Fungi</taxon>
        <taxon>Fungi incertae sedis</taxon>
        <taxon>Chytridiomycota</taxon>
        <taxon>Chytridiomycota incertae sedis</taxon>
        <taxon>Chytridiomycetes</taxon>
        <taxon>Lobulomycetales</taxon>
        <taxon>Lobulomycetaceae</taxon>
        <taxon>Clydaea</taxon>
    </lineage>
</organism>
<dbReference type="AlphaFoldDB" id="A0AAD5U577"/>
<dbReference type="SUPFAM" id="SSF52047">
    <property type="entry name" value="RNI-like"/>
    <property type="match status" value="1"/>
</dbReference>
<proteinExistence type="predicted"/>
<dbReference type="InterPro" id="IPR032675">
    <property type="entry name" value="LRR_dom_sf"/>
</dbReference>
<protein>
    <recommendedName>
        <fullName evidence="3">F-box domain-containing protein</fullName>
    </recommendedName>
</protein>
<dbReference type="Proteomes" id="UP001211065">
    <property type="component" value="Unassembled WGS sequence"/>
</dbReference>
<evidence type="ECO:0000313" key="2">
    <source>
        <dbReference type="Proteomes" id="UP001211065"/>
    </source>
</evidence>
<dbReference type="PANTHER" id="PTHR13318">
    <property type="entry name" value="PARTNER OF PAIRED, ISOFORM B-RELATED"/>
    <property type="match status" value="1"/>
</dbReference>
<dbReference type="InterPro" id="IPR006553">
    <property type="entry name" value="Leu-rich_rpt_Cys-con_subtyp"/>
</dbReference>
<keyword evidence="2" id="KW-1185">Reference proteome</keyword>
<accession>A0AAD5U577</accession>
<dbReference type="EMBL" id="JADGJW010000132">
    <property type="protein sequence ID" value="KAJ3223388.1"/>
    <property type="molecule type" value="Genomic_DNA"/>
</dbReference>
<dbReference type="Gene3D" id="3.80.10.10">
    <property type="entry name" value="Ribonuclease Inhibitor"/>
    <property type="match status" value="2"/>
</dbReference>
<evidence type="ECO:0000313" key="1">
    <source>
        <dbReference type="EMBL" id="KAJ3223388.1"/>
    </source>
</evidence>
<comment type="caution">
    <text evidence="1">The sequence shown here is derived from an EMBL/GenBank/DDBJ whole genome shotgun (WGS) entry which is preliminary data.</text>
</comment>
<dbReference type="SMART" id="SM00367">
    <property type="entry name" value="LRR_CC"/>
    <property type="match status" value="6"/>
</dbReference>
<name>A0AAD5U577_9FUNG</name>
<gene>
    <name evidence="1" type="ORF">HK099_001214</name>
</gene>